<organism evidence="1 2">
    <name type="scientific">Phocaeicola plebeius</name>
    <dbReference type="NCBI Taxonomy" id="310297"/>
    <lineage>
        <taxon>Bacteria</taxon>
        <taxon>Pseudomonadati</taxon>
        <taxon>Bacteroidota</taxon>
        <taxon>Bacteroidia</taxon>
        <taxon>Bacteroidales</taxon>
        <taxon>Bacteroidaceae</taxon>
        <taxon>Phocaeicola</taxon>
    </lineage>
</organism>
<protein>
    <submittedName>
        <fullName evidence="1">TerB family tellurite resistance protein</fullName>
    </submittedName>
</protein>
<sequence length="101" mass="11102">MKVNFNKTFKDYRGNDLIVGGKVQLMTDIIAQCLFNGEGARSSGDSNKDSSRKIHSYELCMRLIQANGDLSISAEDAILIKESVIGLTPGCYSQIVKLIDE</sequence>
<dbReference type="Proteomes" id="UP000284361">
    <property type="component" value="Unassembled WGS sequence"/>
</dbReference>
<name>A0A414G2I2_9BACT</name>
<evidence type="ECO:0000313" key="1">
    <source>
        <dbReference type="EMBL" id="RHD59066.1"/>
    </source>
</evidence>
<dbReference type="AlphaFoldDB" id="A0A414G2I2"/>
<dbReference type="EMBL" id="QSJG01000001">
    <property type="protein sequence ID" value="RHD59066.1"/>
    <property type="molecule type" value="Genomic_DNA"/>
</dbReference>
<reference evidence="1 2" key="1">
    <citation type="submission" date="2018-08" db="EMBL/GenBank/DDBJ databases">
        <title>A genome reference for cultivated species of the human gut microbiota.</title>
        <authorList>
            <person name="Zou Y."/>
            <person name="Xue W."/>
            <person name="Luo G."/>
        </authorList>
    </citation>
    <scope>NUCLEOTIDE SEQUENCE [LARGE SCALE GENOMIC DNA]</scope>
    <source>
        <strain evidence="1 2">AM31-10</strain>
    </source>
</reference>
<proteinExistence type="predicted"/>
<gene>
    <name evidence="1" type="ORF">DW789_00890</name>
</gene>
<accession>A0A414G2I2</accession>
<comment type="caution">
    <text evidence="1">The sequence shown here is derived from an EMBL/GenBank/DDBJ whole genome shotgun (WGS) entry which is preliminary data.</text>
</comment>
<dbReference type="RefSeq" id="WP_057280917.1">
    <property type="nucleotide sequence ID" value="NZ_DAWCTY010000015.1"/>
</dbReference>
<evidence type="ECO:0000313" key="2">
    <source>
        <dbReference type="Proteomes" id="UP000284361"/>
    </source>
</evidence>